<proteinExistence type="predicted"/>
<evidence type="ECO:0000256" key="1">
    <source>
        <dbReference type="ARBA" id="ARBA00022722"/>
    </source>
</evidence>
<dbReference type="SUPFAM" id="SSF56672">
    <property type="entry name" value="DNA/RNA polymerases"/>
    <property type="match status" value="1"/>
</dbReference>
<protein>
    <submittedName>
        <fullName evidence="3">Uncharacterized protein</fullName>
    </submittedName>
</protein>
<keyword evidence="1" id="KW-0540">Nuclease</keyword>
<dbReference type="InterPro" id="IPR043502">
    <property type="entry name" value="DNA/RNA_pol_sf"/>
</dbReference>
<dbReference type="GO" id="GO:0016787">
    <property type="term" value="F:hydrolase activity"/>
    <property type="evidence" value="ECO:0007669"/>
    <property type="project" value="UniProtKB-KW"/>
</dbReference>
<gene>
    <name evidence="3" type="ORF">UFOVP1254_89</name>
</gene>
<reference evidence="3" key="1">
    <citation type="submission" date="2020-05" db="EMBL/GenBank/DDBJ databases">
        <authorList>
            <person name="Chiriac C."/>
            <person name="Salcher M."/>
            <person name="Ghai R."/>
            <person name="Kavagutti S V."/>
        </authorList>
    </citation>
    <scope>NUCLEOTIDE SEQUENCE</scope>
</reference>
<dbReference type="Gene3D" id="3.90.1600.10">
    <property type="entry name" value="Palm domain of DNA polymerase"/>
    <property type="match status" value="1"/>
</dbReference>
<sequence>MSKRPDAIGFFWQDLPVEKKAAVEKVKRTPPERVWERPDYLPGLEEARAFKPDFYTDYEIGQAARNKEPFVFDTEVYPNYVLFAFRGLYSRKVIAFELDNEPLGRTFDPGKLFFVLTNFCIINFNGRRYDFIIAAMGVHRCSTEQMWEATRMIIEFDLREKDVFARFKVPKLPKIDQIDLIELTPLAPGLKVCAGRLHAKKMQDLPFVPGTCLTDDQITILYWYCFNDLDNTELLHGSLKEQLDVRIETGKEYGLDLRSFSDPQMAEAIIGSELKKVLRVRHIKKTVLPVGTTYKFKAAPFLQYATPLLQHALQTVKDADWAVDEFEGNIVLPKSIVPVTIANATYAMGVGGLHSQEKSVSHVAGEDYFIADTDATSYYPRLILNAGIAPANLGQNFLRVYSNIVDTRIEAKRKGLAAKAESLKIVVNGTFGKLGSKHSNMYAPDLMMQVTVTGQLSLLLLIERFELAGIQVLQANTDGIVTKCLRSREDVFYGIVKQWEADTGFSTEEVRYSALYSRDVNNYIAVYEKPQKGNKVKGKGVYAATSSKKNAVNEVCIEAVVNLLTDGAPIMTTLKACQDISKFTSMRRVTGGAVKDGVYLGKIIRWYYSTNSEGELIYAKTGNKVPRSDGAKPCMNLPDELPEDIDYEWYANEAQEILIGIGHTAAPTEK</sequence>
<evidence type="ECO:0000313" key="3">
    <source>
        <dbReference type="EMBL" id="CAB4194497.1"/>
    </source>
</evidence>
<organism evidence="3">
    <name type="scientific">uncultured Caudovirales phage</name>
    <dbReference type="NCBI Taxonomy" id="2100421"/>
    <lineage>
        <taxon>Viruses</taxon>
        <taxon>Duplodnaviria</taxon>
        <taxon>Heunggongvirae</taxon>
        <taxon>Uroviricota</taxon>
        <taxon>Caudoviricetes</taxon>
        <taxon>Peduoviridae</taxon>
        <taxon>Maltschvirus</taxon>
        <taxon>Maltschvirus maltsch</taxon>
    </lineage>
</organism>
<dbReference type="InterPro" id="IPR023211">
    <property type="entry name" value="DNA_pol_palm_dom_sf"/>
</dbReference>
<accession>A0A6J5RJX7</accession>
<dbReference type="EMBL" id="LR797210">
    <property type="protein sequence ID" value="CAB4194497.1"/>
    <property type="molecule type" value="Genomic_DNA"/>
</dbReference>
<keyword evidence="2" id="KW-0378">Hydrolase</keyword>
<name>A0A6J5RJX7_9CAUD</name>
<dbReference type="GO" id="GO:0004518">
    <property type="term" value="F:nuclease activity"/>
    <property type="evidence" value="ECO:0007669"/>
    <property type="project" value="UniProtKB-KW"/>
</dbReference>
<evidence type="ECO:0000256" key="2">
    <source>
        <dbReference type="ARBA" id="ARBA00022801"/>
    </source>
</evidence>